<keyword evidence="4" id="KW-1185">Reference proteome</keyword>
<protein>
    <submittedName>
        <fullName evidence="3">DUF5103 domain-containing protein</fullName>
    </submittedName>
</protein>
<evidence type="ECO:0000313" key="3">
    <source>
        <dbReference type="EMBL" id="GAA4036211.1"/>
    </source>
</evidence>
<dbReference type="RefSeq" id="WP_324690069.1">
    <property type="nucleotide sequence ID" value="NZ_BAABCR010000015.1"/>
</dbReference>
<dbReference type="InterPro" id="IPR013783">
    <property type="entry name" value="Ig-like_fold"/>
</dbReference>
<organism evidence="3 4">
    <name type="scientific">Flavobacterium cheonhonense</name>
    <dbReference type="NCBI Taxonomy" id="706185"/>
    <lineage>
        <taxon>Bacteria</taxon>
        <taxon>Pseudomonadati</taxon>
        <taxon>Bacteroidota</taxon>
        <taxon>Flavobacteriia</taxon>
        <taxon>Flavobacteriales</taxon>
        <taxon>Flavobacteriaceae</taxon>
        <taxon>Flavobacterium</taxon>
    </lineage>
</organism>
<gene>
    <name evidence="3" type="ORF">GCM10022386_22170</name>
</gene>
<comment type="caution">
    <text evidence="3">The sequence shown here is derived from an EMBL/GenBank/DDBJ whole genome shotgun (WGS) entry which is preliminary data.</text>
</comment>
<dbReference type="InterPro" id="IPR031345">
    <property type="entry name" value="T9SS_Plug_N"/>
</dbReference>
<reference evidence="4" key="1">
    <citation type="journal article" date="2019" name="Int. J. Syst. Evol. Microbiol.">
        <title>The Global Catalogue of Microorganisms (GCM) 10K type strain sequencing project: providing services to taxonomists for standard genome sequencing and annotation.</title>
        <authorList>
            <consortium name="The Broad Institute Genomics Platform"/>
            <consortium name="The Broad Institute Genome Sequencing Center for Infectious Disease"/>
            <person name="Wu L."/>
            <person name="Ma J."/>
        </authorList>
    </citation>
    <scope>NUCLEOTIDE SEQUENCE [LARGE SCALE GENOMIC DNA]</scope>
    <source>
        <strain evidence="4">JCM 17064</strain>
    </source>
</reference>
<evidence type="ECO:0000313" key="4">
    <source>
        <dbReference type="Proteomes" id="UP001500968"/>
    </source>
</evidence>
<dbReference type="Gene3D" id="2.60.40.10">
    <property type="entry name" value="Immunoglobulins"/>
    <property type="match status" value="1"/>
</dbReference>
<feature type="signal peptide" evidence="1">
    <location>
        <begin position="1"/>
        <end position="20"/>
    </location>
</feature>
<evidence type="ECO:0000259" key="2">
    <source>
        <dbReference type="Pfam" id="PF17116"/>
    </source>
</evidence>
<feature type="chain" id="PRO_5045082369" evidence="1">
    <location>
        <begin position="21"/>
        <end position="417"/>
    </location>
</feature>
<evidence type="ECO:0000256" key="1">
    <source>
        <dbReference type="SAM" id="SignalP"/>
    </source>
</evidence>
<dbReference type="Pfam" id="PF17116">
    <property type="entry name" value="T9SS_plug_1st"/>
    <property type="match status" value="1"/>
</dbReference>
<sequence>MFKKRCYTLALFILSATVFAQVEKEIPPPYNIKTVSFVQNSQNAIPIFRLGDTFQFQFDDLYGNEANYFYTITHCDYDWKPSQLFKNEYLNGFDDQRIQDYTNSLTTLQLYSHYRLTFPNRFTQFRVSGNYILKILNDDKEVVFTKKFILYEELVTVPMQVRRARNLSVTNQKHNLDFTIKSTTITFQSPLQNVKVMLLQNGKFDNAITGIKPQYTIGNDLIYRYDSETQFWAGNEFLFFENKDIRAANNSIGRIDSNGGIYNAHLYLHEARANAPYTYYPDINGNFIIKNINAQNNEIEADYAWVFFTLSAPNYFGKKSVYVNGMFNGFAIGEENKMEYNAEKAIYEKAIMIKQGFTNYQYVIADANGKVDEENAIDGNFHQTENNYFALVYYRENNQRYDRIIGKGIASSVDITY</sequence>
<keyword evidence="1" id="KW-0732">Signal</keyword>
<name>A0ABP7U5E1_9FLAO</name>
<feature type="domain" description="Type 9 secretion system plug protein N-terminal" evidence="2">
    <location>
        <begin position="32"/>
        <end position="152"/>
    </location>
</feature>
<dbReference type="EMBL" id="BAABCR010000015">
    <property type="protein sequence ID" value="GAA4036211.1"/>
    <property type="molecule type" value="Genomic_DNA"/>
</dbReference>
<proteinExistence type="predicted"/>
<dbReference type="Proteomes" id="UP001500968">
    <property type="component" value="Unassembled WGS sequence"/>
</dbReference>
<accession>A0ABP7U5E1</accession>